<accession>A0ABD2L2X6</accession>
<dbReference type="PANTHER" id="PTHR14879:SF5">
    <property type="entry name" value="RING-TYPE DOMAIN-CONTAINING PROTEIN"/>
    <property type="match status" value="1"/>
</dbReference>
<evidence type="ECO:0000256" key="3">
    <source>
        <dbReference type="PROSITE-ProRule" id="PRU00175"/>
    </source>
</evidence>
<evidence type="ECO:0000259" key="5">
    <source>
        <dbReference type="PROSITE" id="PS50089"/>
    </source>
</evidence>
<dbReference type="InterPro" id="IPR013083">
    <property type="entry name" value="Znf_RING/FYVE/PHD"/>
</dbReference>
<reference evidence="6 7" key="1">
    <citation type="submission" date="2024-10" db="EMBL/GenBank/DDBJ databases">
        <authorList>
            <person name="Kim D."/>
        </authorList>
    </citation>
    <scope>NUCLEOTIDE SEQUENCE [LARGE SCALE GENOMIC DNA]</scope>
    <source>
        <strain evidence="6">BH-2024</strain>
    </source>
</reference>
<dbReference type="Proteomes" id="UP001620626">
    <property type="component" value="Unassembled WGS sequence"/>
</dbReference>
<dbReference type="Pfam" id="PF13920">
    <property type="entry name" value="zf-C3HC4_3"/>
    <property type="match status" value="1"/>
</dbReference>
<evidence type="ECO:0000256" key="1">
    <source>
        <dbReference type="ARBA" id="ARBA00022771"/>
    </source>
</evidence>
<feature type="signal peptide" evidence="4">
    <location>
        <begin position="1"/>
        <end position="20"/>
    </location>
</feature>
<protein>
    <recommendedName>
        <fullName evidence="5">RING-type domain-containing protein</fullName>
    </recommendedName>
</protein>
<dbReference type="PROSITE" id="PS50089">
    <property type="entry name" value="ZF_RING_2"/>
    <property type="match status" value="1"/>
</dbReference>
<evidence type="ECO:0000313" key="6">
    <source>
        <dbReference type="EMBL" id="KAL3109444.1"/>
    </source>
</evidence>
<sequence>MTVFGPIILLLIQFSSIGLSIEYNTICIRPSNVKYVGQLTCKQNDDNIVHKIAHDTPEQLIDGTYSCIYFAKLYDNCDQNDPNATIKIKNVDTDERFKREFVFPIWHLSARRVPIVLGFGIEPVAQKTFNFLNDANVGRSIIQNDELIMINYEIEITCEIRLVEKNFVIGSAFYQQQQLNGGQNADVSITVQLYDTETVAACDGTILIDIHKYEDNHDYLRPLSMSKNIFLLNNAFEIDMQSGAIHTLLIPNANAEDDLHSSDEASWDSTTPTRTSTAEFTKPALTAKSKKRKKADETADERIEKLKRRLRCVICMDKTSYGSFDEREFSIPERSLNPRNILFTPCKHACVCDSCAEKIMNSPFDAGAKLCPYCRTEIEATTKFYLP</sequence>
<dbReference type="EMBL" id="JBICBT010000573">
    <property type="protein sequence ID" value="KAL3109444.1"/>
    <property type="molecule type" value="Genomic_DNA"/>
</dbReference>
<keyword evidence="4" id="KW-0732">Signal</keyword>
<gene>
    <name evidence="6" type="ORF">niasHT_015289</name>
</gene>
<dbReference type="InterPro" id="IPR051728">
    <property type="entry name" value="RING-FYVE_E3_ubiquitin-ligase"/>
</dbReference>
<dbReference type="Gene3D" id="3.30.40.10">
    <property type="entry name" value="Zinc/RING finger domain, C3HC4 (zinc finger)"/>
    <property type="match status" value="1"/>
</dbReference>
<dbReference type="InterPro" id="IPR001841">
    <property type="entry name" value="Znf_RING"/>
</dbReference>
<keyword evidence="7" id="KW-1185">Reference proteome</keyword>
<evidence type="ECO:0000313" key="7">
    <source>
        <dbReference type="Proteomes" id="UP001620626"/>
    </source>
</evidence>
<dbReference type="AlphaFoldDB" id="A0ABD2L2X6"/>
<feature type="domain" description="RING-type" evidence="5">
    <location>
        <begin position="312"/>
        <end position="375"/>
    </location>
</feature>
<comment type="caution">
    <text evidence="6">The sequence shown here is derived from an EMBL/GenBank/DDBJ whole genome shotgun (WGS) entry which is preliminary data.</text>
</comment>
<evidence type="ECO:0000256" key="2">
    <source>
        <dbReference type="ARBA" id="ARBA00022833"/>
    </source>
</evidence>
<keyword evidence="2" id="KW-0862">Zinc</keyword>
<dbReference type="SUPFAM" id="SSF57850">
    <property type="entry name" value="RING/U-box"/>
    <property type="match status" value="1"/>
</dbReference>
<name>A0ABD2L2X6_9BILA</name>
<dbReference type="SMART" id="SM00184">
    <property type="entry name" value="RING"/>
    <property type="match status" value="1"/>
</dbReference>
<dbReference type="PANTHER" id="PTHR14879">
    <property type="entry name" value="CASPASE REGULATOR, RING FINGER DOMAIN-CONTAINING"/>
    <property type="match status" value="1"/>
</dbReference>
<keyword evidence="1 3" id="KW-0479">Metal-binding</keyword>
<evidence type="ECO:0000256" key="4">
    <source>
        <dbReference type="SAM" id="SignalP"/>
    </source>
</evidence>
<organism evidence="6 7">
    <name type="scientific">Heterodera trifolii</name>
    <dbReference type="NCBI Taxonomy" id="157864"/>
    <lineage>
        <taxon>Eukaryota</taxon>
        <taxon>Metazoa</taxon>
        <taxon>Ecdysozoa</taxon>
        <taxon>Nematoda</taxon>
        <taxon>Chromadorea</taxon>
        <taxon>Rhabditida</taxon>
        <taxon>Tylenchina</taxon>
        <taxon>Tylenchomorpha</taxon>
        <taxon>Tylenchoidea</taxon>
        <taxon>Heteroderidae</taxon>
        <taxon>Heteroderinae</taxon>
        <taxon>Heterodera</taxon>
    </lineage>
</organism>
<dbReference type="GO" id="GO:0008270">
    <property type="term" value="F:zinc ion binding"/>
    <property type="evidence" value="ECO:0007669"/>
    <property type="project" value="UniProtKB-KW"/>
</dbReference>
<proteinExistence type="predicted"/>
<feature type="chain" id="PRO_5044860078" description="RING-type domain-containing protein" evidence="4">
    <location>
        <begin position="21"/>
        <end position="387"/>
    </location>
</feature>
<keyword evidence="1 3" id="KW-0863">Zinc-finger</keyword>